<gene>
    <name evidence="2" type="ORF">SEMRO_961_G224930.1</name>
</gene>
<feature type="compositionally biased region" description="Basic residues" evidence="1">
    <location>
        <begin position="86"/>
        <end position="98"/>
    </location>
</feature>
<feature type="compositionally biased region" description="Basic and acidic residues" evidence="1">
    <location>
        <begin position="138"/>
        <end position="147"/>
    </location>
</feature>
<evidence type="ECO:0000256" key="1">
    <source>
        <dbReference type="SAM" id="MobiDB-lite"/>
    </source>
</evidence>
<feature type="compositionally biased region" description="Polar residues" evidence="1">
    <location>
        <begin position="21"/>
        <end position="40"/>
    </location>
</feature>
<dbReference type="Proteomes" id="UP001153069">
    <property type="component" value="Unassembled WGS sequence"/>
</dbReference>
<dbReference type="EMBL" id="CAICTM010000959">
    <property type="protein sequence ID" value="CAB9518748.1"/>
    <property type="molecule type" value="Genomic_DNA"/>
</dbReference>
<protein>
    <submittedName>
        <fullName evidence="2">Protein phosphatase 1 regulatory subunit 11</fullName>
    </submittedName>
</protein>
<feature type="compositionally biased region" description="Basic residues" evidence="1">
    <location>
        <begin position="126"/>
        <end position="135"/>
    </location>
</feature>
<dbReference type="AlphaFoldDB" id="A0A9N8EDE0"/>
<reference evidence="2" key="1">
    <citation type="submission" date="2020-06" db="EMBL/GenBank/DDBJ databases">
        <authorList>
            <consortium name="Plant Systems Biology data submission"/>
        </authorList>
    </citation>
    <scope>NUCLEOTIDE SEQUENCE</scope>
    <source>
        <strain evidence="2">D6</strain>
    </source>
</reference>
<comment type="caution">
    <text evidence="2">The sequence shown here is derived from an EMBL/GenBank/DDBJ whole genome shotgun (WGS) entry which is preliminary data.</text>
</comment>
<feature type="region of interest" description="Disordered" evidence="1">
    <location>
        <begin position="1"/>
        <end position="147"/>
    </location>
</feature>
<dbReference type="PANTHER" id="PTHR20835">
    <property type="entry name" value="E3 UBIQUITIN-PROTEIN LIGASE PPP1R11-RELATED"/>
    <property type="match status" value="1"/>
</dbReference>
<dbReference type="GO" id="GO:0004865">
    <property type="term" value="F:protein serine/threonine phosphatase inhibitor activity"/>
    <property type="evidence" value="ECO:0007669"/>
    <property type="project" value="InterPro"/>
</dbReference>
<dbReference type="GO" id="GO:0008157">
    <property type="term" value="F:protein phosphatase 1 binding"/>
    <property type="evidence" value="ECO:0007669"/>
    <property type="project" value="TreeGrafter"/>
</dbReference>
<proteinExistence type="predicted"/>
<dbReference type="PANTHER" id="PTHR20835:SF0">
    <property type="entry name" value="E3 UBIQUITIN-PROTEIN LIGASE PPP1R11"/>
    <property type="match status" value="1"/>
</dbReference>
<feature type="compositionally biased region" description="Low complexity" evidence="1">
    <location>
        <begin position="101"/>
        <end position="121"/>
    </location>
</feature>
<sequence length="147" mass="15364">MNDSTTASEGSNPTPRGVVGQSPSGNAPSARTTGTSSVAAGNSAVATVTLTETATQEPETLTLTLQPRPTVRWDSDVVDNEGLGRKSSKRCCIFHKQRAFGESSTDSSDYESDGSASSSGDPNAKKPARKKKGAKQGKVPDHQRFHA</sequence>
<dbReference type="Pfam" id="PF07491">
    <property type="entry name" value="PPI_Ypi1"/>
    <property type="match status" value="1"/>
</dbReference>
<name>A0A9N8EDE0_9STRA</name>
<accession>A0A9N8EDE0</accession>
<feature type="compositionally biased region" description="Polar residues" evidence="1">
    <location>
        <begin position="1"/>
        <end position="14"/>
    </location>
</feature>
<dbReference type="InterPro" id="IPR011107">
    <property type="entry name" value="PPI_Ypi1"/>
</dbReference>
<organism evidence="2 3">
    <name type="scientific">Seminavis robusta</name>
    <dbReference type="NCBI Taxonomy" id="568900"/>
    <lineage>
        <taxon>Eukaryota</taxon>
        <taxon>Sar</taxon>
        <taxon>Stramenopiles</taxon>
        <taxon>Ochrophyta</taxon>
        <taxon>Bacillariophyta</taxon>
        <taxon>Bacillariophyceae</taxon>
        <taxon>Bacillariophycidae</taxon>
        <taxon>Naviculales</taxon>
        <taxon>Naviculaceae</taxon>
        <taxon>Seminavis</taxon>
    </lineage>
</organism>
<dbReference type="OrthoDB" id="307488at2759"/>
<evidence type="ECO:0000313" key="2">
    <source>
        <dbReference type="EMBL" id="CAB9518748.1"/>
    </source>
</evidence>
<keyword evidence="3" id="KW-1185">Reference proteome</keyword>
<feature type="compositionally biased region" description="Low complexity" evidence="1">
    <location>
        <begin position="44"/>
        <end position="70"/>
    </location>
</feature>
<evidence type="ECO:0000313" key="3">
    <source>
        <dbReference type="Proteomes" id="UP001153069"/>
    </source>
</evidence>
<dbReference type="GO" id="GO:0005634">
    <property type="term" value="C:nucleus"/>
    <property type="evidence" value="ECO:0007669"/>
    <property type="project" value="TreeGrafter"/>
</dbReference>